<gene>
    <name evidence="3" type="ORF">BN7_184</name>
</gene>
<dbReference type="EMBL" id="CAIF01000002">
    <property type="protein sequence ID" value="CCH40650.1"/>
    <property type="molecule type" value="Genomic_DNA"/>
</dbReference>
<dbReference type="Pfam" id="PF25880">
    <property type="entry name" value="WHD_CHMP7_1st"/>
    <property type="match status" value="1"/>
</dbReference>
<name>K0K6Y6_WICCF</name>
<accession>K0K6Y6</accession>
<dbReference type="GO" id="GO:0006900">
    <property type="term" value="P:vesicle budding from membrane"/>
    <property type="evidence" value="ECO:0007669"/>
    <property type="project" value="TreeGrafter"/>
</dbReference>
<evidence type="ECO:0000256" key="1">
    <source>
        <dbReference type="SAM" id="Coils"/>
    </source>
</evidence>
<dbReference type="PANTHER" id="PTHR22761:SF18">
    <property type="entry name" value="SORTING PROTEIN SNF7 FAMILY PROTEIN, PUTATIVE (AFU_ORTHOLOGUE AFUA_2G16692)-RELATED"/>
    <property type="match status" value="1"/>
</dbReference>
<dbReference type="FunCoup" id="K0K6Y6">
    <property type="interactions" value="71"/>
</dbReference>
<keyword evidence="4" id="KW-1185">Reference proteome</keyword>
<feature type="compositionally biased region" description="Polar residues" evidence="2">
    <location>
        <begin position="413"/>
        <end position="423"/>
    </location>
</feature>
<sequence>MSDLRETVVNHSLFTKSRLYSLYSDFAKLKDVNPDGYEANLIAWKSLITTFFQNQSFKDTFALQTTGLLEDLTLPDYGKPMALSSVLEELVAAGELIPLQQYKSKTESIYTRHWVRPALNWAVNKFLINTSYKIGDGKNNLKGDTLVSRKILEIYARELENSVAFSTPGQSKQVFTKDELREYLNGLNIKAFGNTVKLSELDFEILLLFLQRDTGKIRSNDTIVKLSNEEITEEDIAIAELKSTLKNLNLKSDELQGKIDSISIKLRESLQKKNSKDLSLNLLRSKKLAEKSLGTQLSLINQLDSVIYKIDESSSNVQLLKALENGTGILKNLNSQIGGVERLEKIMDDLEEEKYQSDKISSELYRLNPQVNEDDIEEEFEALLAQDKASKTTNKINEDKEEEKLAEKLSNLGLSPTEIQDGSTKAKEQNSNEAMTN</sequence>
<dbReference type="GO" id="GO:0009898">
    <property type="term" value="C:cytoplasmic side of plasma membrane"/>
    <property type="evidence" value="ECO:0007669"/>
    <property type="project" value="TreeGrafter"/>
</dbReference>
<reference evidence="3 4" key="1">
    <citation type="journal article" date="2012" name="Eukaryot. Cell">
        <title>Draft genome sequence of Wickerhamomyces ciferrii NRRL Y-1031 F-60-10.</title>
        <authorList>
            <person name="Schneider J."/>
            <person name="Andrea H."/>
            <person name="Blom J."/>
            <person name="Jaenicke S."/>
            <person name="Ruckert C."/>
            <person name="Schorsch C."/>
            <person name="Szczepanowski R."/>
            <person name="Farwick M."/>
            <person name="Goesmann A."/>
            <person name="Puhler A."/>
            <person name="Schaffer S."/>
            <person name="Tauch A."/>
            <person name="Kohler T."/>
            <person name="Brinkrolf K."/>
        </authorList>
    </citation>
    <scope>NUCLEOTIDE SEQUENCE [LARGE SCALE GENOMIC DNA]</scope>
    <source>
        <strain evidence="4">ATCC 14091 / BCRC 22168 / CBS 111 / JCM 3599 / NBRC 0793 / NRRL Y-1031 F-60-10</strain>
    </source>
</reference>
<dbReference type="eggNOG" id="KOG2911">
    <property type="taxonomic scope" value="Eukaryota"/>
</dbReference>
<dbReference type="GO" id="GO:0000815">
    <property type="term" value="C:ESCRT III complex"/>
    <property type="evidence" value="ECO:0007669"/>
    <property type="project" value="TreeGrafter"/>
</dbReference>
<dbReference type="Proteomes" id="UP000009328">
    <property type="component" value="Unassembled WGS sequence"/>
</dbReference>
<comment type="caution">
    <text evidence="3">The sequence shown here is derived from an EMBL/GenBank/DDBJ whole genome shotgun (WGS) entry which is preliminary data.</text>
</comment>
<dbReference type="GO" id="GO:0032511">
    <property type="term" value="P:late endosome to vacuole transport via multivesicular body sorting pathway"/>
    <property type="evidence" value="ECO:0007669"/>
    <property type="project" value="TreeGrafter"/>
</dbReference>
<dbReference type="Gene3D" id="6.10.140.1230">
    <property type="match status" value="1"/>
</dbReference>
<protein>
    <submittedName>
        <fullName evidence="3">Charged multivesicular body protein</fullName>
    </submittedName>
</protein>
<dbReference type="GO" id="GO:0005771">
    <property type="term" value="C:multivesicular body"/>
    <property type="evidence" value="ECO:0007669"/>
    <property type="project" value="TreeGrafter"/>
</dbReference>
<proteinExistence type="predicted"/>
<evidence type="ECO:0000313" key="4">
    <source>
        <dbReference type="Proteomes" id="UP000009328"/>
    </source>
</evidence>
<dbReference type="HOGENOM" id="CLU_021165_2_0_1"/>
<feature type="compositionally biased region" description="Basic and acidic residues" evidence="2">
    <location>
        <begin position="396"/>
        <end position="407"/>
    </location>
</feature>
<feature type="coiled-coil region" evidence="1">
    <location>
        <begin position="333"/>
        <end position="360"/>
    </location>
</feature>
<dbReference type="Pfam" id="PF03357">
    <property type="entry name" value="Snf7"/>
    <property type="match status" value="1"/>
</dbReference>
<dbReference type="STRING" id="1206466.K0K6Y6"/>
<dbReference type="InParanoid" id="K0K6Y6"/>
<feature type="coiled-coil region" evidence="1">
    <location>
        <begin position="231"/>
        <end position="265"/>
    </location>
</feature>
<evidence type="ECO:0000256" key="2">
    <source>
        <dbReference type="SAM" id="MobiDB-lite"/>
    </source>
</evidence>
<evidence type="ECO:0000313" key="3">
    <source>
        <dbReference type="EMBL" id="CCH40650.1"/>
    </source>
</evidence>
<dbReference type="AlphaFoldDB" id="K0K6Y6"/>
<feature type="region of interest" description="Disordered" evidence="2">
    <location>
        <begin position="392"/>
        <end position="437"/>
    </location>
</feature>
<dbReference type="InterPro" id="IPR005024">
    <property type="entry name" value="Snf7_fam"/>
</dbReference>
<organism evidence="3 4">
    <name type="scientific">Wickerhamomyces ciferrii (strain ATCC 14091 / BCRC 22168 / CBS 111 / JCM 3599 / NBRC 0793 / NRRL Y-1031 F-60-10)</name>
    <name type="common">Yeast</name>
    <name type="synonym">Pichia ciferrii</name>
    <dbReference type="NCBI Taxonomy" id="1206466"/>
    <lineage>
        <taxon>Eukaryota</taxon>
        <taxon>Fungi</taxon>
        <taxon>Dikarya</taxon>
        <taxon>Ascomycota</taxon>
        <taxon>Saccharomycotina</taxon>
        <taxon>Saccharomycetes</taxon>
        <taxon>Phaffomycetales</taxon>
        <taxon>Wickerhamomycetaceae</taxon>
        <taxon>Wickerhamomyces</taxon>
    </lineage>
</organism>
<dbReference type="PANTHER" id="PTHR22761">
    <property type="entry name" value="CHARGED MULTIVESICULAR BODY PROTEIN"/>
    <property type="match status" value="1"/>
</dbReference>
<keyword evidence="1" id="KW-0175">Coiled coil</keyword>